<evidence type="ECO:0000259" key="1">
    <source>
        <dbReference type="PROSITE" id="PS00745"/>
    </source>
</evidence>
<dbReference type="GO" id="GO:0004045">
    <property type="term" value="F:peptidyl-tRNA hydrolase activity"/>
    <property type="evidence" value="ECO:0007669"/>
    <property type="project" value="TreeGrafter"/>
</dbReference>
<dbReference type="Proteomes" id="UP000029273">
    <property type="component" value="Unassembled WGS sequence"/>
</dbReference>
<dbReference type="GO" id="GO:0003747">
    <property type="term" value="F:translation release factor activity"/>
    <property type="evidence" value="ECO:0007669"/>
    <property type="project" value="InterPro"/>
</dbReference>
<dbReference type="STRING" id="160660.BJI67_03475"/>
<dbReference type="InterPro" id="IPR000352">
    <property type="entry name" value="Pep_chain_release_fac_I"/>
</dbReference>
<dbReference type="AlphaFoldDB" id="A0A1A6C1N3"/>
<feature type="domain" description="Prokaryotic-type class I peptide chain release factors" evidence="1">
    <location>
        <begin position="27"/>
        <end position="43"/>
    </location>
</feature>
<dbReference type="SUPFAM" id="SSF55144">
    <property type="entry name" value="LigT-like"/>
    <property type="match status" value="1"/>
</dbReference>
<organism evidence="2 3">
    <name type="scientific">Acidihalobacter prosperus</name>
    <dbReference type="NCBI Taxonomy" id="160660"/>
    <lineage>
        <taxon>Bacteria</taxon>
        <taxon>Pseudomonadati</taxon>
        <taxon>Pseudomonadota</taxon>
        <taxon>Gammaproteobacteria</taxon>
        <taxon>Chromatiales</taxon>
        <taxon>Ectothiorhodospiraceae</taxon>
        <taxon>Acidihalobacter</taxon>
    </lineage>
</organism>
<accession>A0A1A6C1N3</accession>
<name>A0A1A6C1N3_9GAMM</name>
<dbReference type="Pfam" id="PF00472">
    <property type="entry name" value="RF-1"/>
    <property type="match status" value="1"/>
</dbReference>
<dbReference type="PROSITE" id="PS00745">
    <property type="entry name" value="RF_PROK_I"/>
    <property type="match status" value="1"/>
</dbReference>
<dbReference type="PANTHER" id="PTHR47814:SF1">
    <property type="entry name" value="PEPTIDYL-TRNA HYDROLASE ARFB"/>
    <property type="match status" value="1"/>
</dbReference>
<dbReference type="NCBIfam" id="NF006718">
    <property type="entry name" value="PRK09256.1"/>
    <property type="match status" value="1"/>
</dbReference>
<dbReference type="InterPro" id="IPR009097">
    <property type="entry name" value="Cyclic_Pdiesterase"/>
</dbReference>
<evidence type="ECO:0000313" key="3">
    <source>
        <dbReference type="Proteomes" id="UP000029273"/>
    </source>
</evidence>
<dbReference type="Gene3D" id="3.90.1140.10">
    <property type="entry name" value="Cyclic phosphodiesterase"/>
    <property type="match status" value="1"/>
</dbReference>
<sequence>MNAQDDDLRMADGLTIPAREIELTAIRATGPGGQNVNKVATAIHLRFDIRASSLPESVRERLLAWCDQRISREGVIVVKAQRYRSQERNVEDARARLRTLVEAAPADPALAWRARAAPGGQGVARAHQITARPREGIGRLNARTWRRVRGWAGVVLGLGLLAAGGCAMANGKVIAYDVFLIPGDGLRPLVQTLARQLSAQGLHPLYAQGYLPHVTLYLTDYPSGRLPEIERRVRALAAHEPGFDMRLGRIVATPSHWLLLQVGVNRRMRRLADAVTRALDPLRVSHPPMPGWVRAYPEKQAVFRRWGSPNVFAQFQPHLTLLTPADPARIASFMRGPGGHFAGGRIRAVGIGIAEVDAHGQAHRVLLRVPFAP</sequence>
<dbReference type="InterPro" id="IPR009389">
    <property type="entry name" value="DUF1045"/>
</dbReference>
<comment type="caution">
    <text evidence="2">The sequence shown here is derived from an EMBL/GenBank/DDBJ whole genome shotgun (WGS) entry which is preliminary data.</text>
</comment>
<protein>
    <recommendedName>
        <fullName evidence="1">Prokaryotic-type class I peptide chain release factors domain-containing protein</fullName>
    </recommendedName>
</protein>
<gene>
    <name evidence="2" type="ORF">Thpro_022709</name>
</gene>
<keyword evidence="3" id="KW-1185">Reference proteome</keyword>
<dbReference type="Pfam" id="PF06299">
    <property type="entry name" value="DUF1045"/>
    <property type="match status" value="1"/>
</dbReference>
<reference evidence="2 3" key="1">
    <citation type="journal article" date="2014" name="Genome Announc.">
        <title>Draft Genome Sequence of the Iron-Oxidizing, Acidophilic, and Halotolerant 'Thiobacillus prosperus' Type Strain DSM 5130.</title>
        <authorList>
            <person name="Ossandon F.J."/>
            <person name="Cardenas J.P."/>
            <person name="Corbett M."/>
            <person name="Quatrini R."/>
            <person name="Holmes D.S."/>
            <person name="Watkin E."/>
        </authorList>
    </citation>
    <scope>NUCLEOTIDE SEQUENCE [LARGE SCALE GENOMIC DNA]</scope>
    <source>
        <strain evidence="2 3">DSM 5130</strain>
    </source>
</reference>
<evidence type="ECO:0000313" key="2">
    <source>
        <dbReference type="EMBL" id="OBS08459.1"/>
    </source>
</evidence>
<dbReference type="SUPFAM" id="SSF110916">
    <property type="entry name" value="Peptidyl-tRNA hydrolase domain-like"/>
    <property type="match status" value="1"/>
</dbReference>
<dbReference type="PANTHER" id="PTHR47814">
    <property type="entry name" value="PEPTIDYL-TRNA HYDROLASE ARFB"/>
    <property type="match status" value="1"/>
</dbReference>
<dbReference type="GO" id="GO:0072344">
    <property type="term" value="P:rescue of stalled ribosome"/>
    <property type="evidence" value="ECO:0007669"/>
    <property type="project" value="TreeGrafter"/>
</dbReference>
<proteinExistence type="predicted"/>
<dbReference type="Gene3D" id="3.30.160.20">
    <property type="match status" value="1"/>
</dbReference>
<dbReference type="EMBL" id="JQSG02000006">
    <property type="protein sequence ID" value="OBS08459.1"/>
    <property type="molecule type" value="Genomic_DNA"/>
</dbReference>
<dbReference type="GO" id="GO:0043022">
    <property type="term" value="F:ribosome binding"/>
    <property type="evidence" value="ECO:0007669"/>
    <property type="project" value="TreeGrafter"/>
</dbReference>